<keyword evidence="4" id="KW-1185">Reference proteome</keyword>
<feature type="transmembrane region" description="Helical" evidence="1">
    <location>
        <begin position="111"/>
        <end position="135"/>
    </location>
</feature>
<feature type="transmembrane region" description="Helical" evidence="1">
    <location>
        <begin position="6"/>
        <end position="23"/>
    </location>
</feature>
<dbReference type="EMBL" id="CP042906">
    <property type="protein sequence ID" value="QEX15248.1"/>
    <property type="molecule type" value="Genomic_DNA"/>
</dbReference>
<sequence length="167" mass="18551">MIVGMFSSVLLVLVCILVHYEALRIVSSQLPGPSWIGLRGRMLAVVAACFLAHTIEVWIFAVAYYFLSDHFALGSIAGERQIDFPDLVYFSAVTYSTIGFGDLYPIGGARLLAGVEAVIGLLLIGWSASFTYLVMERFWPLHAIRKKRLAADGKEPVPPRLWHRLPD</sequence>
<dbReference type="AlphaFoldDB" id="A0A5J6MCX4"/>
<evidence type="ECO:0000313" key="4">
    <source>
        <dbReference type="Proteomes" id="UP000326202"/>
    </source>
</evidence>
<organism evidence="3 4">
    <name type="scientific">Hypericibacter terrae</name>
    <dbReference type="NCBI Taxonomy" id="2602015"/>
    <lineage>
        <taxon>Bacteria</taxon>
        <taxon>Pseudomonadati</taxon>
        <taxon>Pseudomonadota</taxon>
        <taxon>Alphaproteobacteria</taxon>
        <taxon>Rhodospirillales</taxon>
        <taxon>Dongiaceae</taxon>
        <taxon>Hypericibacter</taxon>
    </lineage>
</organism>
<dbReference type="SUPFAM" id="SSF81324">
    <property type="entry name" value="Voltage-gated potassium channels"/>
    <property type="match status" value="1"/>
</dbReference>
<feature type="transmembrane region" description="Helical" evidence="1">
    <location>
        <begin position="43"/>
        <end position="67"/>
    </location>
</feature>
<evidence type="ECO:0000259" key="2">
    <source>
        <dbReference type="Pfam" id="PF07885"/>
    </source>
</evidence>
<dbReference type="KEGG" id="htq:FRZ44_05290"/>
<dbReference type="Gene3D" id="1.10.287.70">
    <property type="match status" value="1"/>
</dbReference>
<keyword evidence="1" id="KW-0812">Transmembrane</keyword>
<keyword evidence="1" id="KW-1133">Transmembrane helix</keyword>
<gene>
    <name evidence="3" type="ORF">FRZ44_05290</name>
</gene>
<dbReference type="Proteomes" id="UP000326202">
    <property type="component" value="Chromosome"/>
</dbReference>
<reference evidence="3 4" key="1">
    <citation type="submission" date="2019-08" db="EMBL/GenBank/DDBJ databases">
        <title>Hyperibacter terrae gen. nov., sp. nov. and Hyperibacter viscosus sp. nov., two new members in the family Rhodospirillaceae isolated from the rhizosphere of Hypericum perforatum.</title>
        <authorList>
            <person name="Noviana Z."/>
        </authorList>
    </citation>
    <scope>NUCLEOTIDE SEQUENCE [LARGE SCALE GENOMIC DNA]</scope>
    <source>
        <strain evidence="3 4">R5913</strain>
    </source>
</reference>
<dbReference type="InterPro" id="IPR013099">
    <property type="entry name" value="K_chnl_dom"/>
</dbReference>
<proteinExistence type="predicted"/>
<name>A0A5J6MCX4_9PROT</name>
<evidence type="ECO:0000313" key="3">
    <source>
        <dbReference type="EMBL" id="QEX15248.1"/>
    </source>
</evidence>
<protein>
    <submittedName>
        <fullName evidence="3">Ion transporter</fullName>
    </submittedName>
</protein>
<keyword evidence="1" id="KW-0472">Membrane</keyword>
<feature type="transmembrane region" description="Helical" evidence="1">
    <location>
        <begin position="87"/>
        <end position="104"/>
    </location>
</feature>
<dbReference type="OrthoDB" id="2974133at2"/>
<dbReference type="Pfam" id="PF07885">
    <property type="entry name" value="Ion_trans_2"/>
    <property type="match status" value="1"/>
</dbReference>
<evidence type="ECO:0000256" key="1">
    <source>
        <dbReference type="SAM" id="Phobius"/>
    </source>
</evidence>
<feature type="domain" description="Potassium channel" evidence="2">
    <location>
        <begin position="54"/>
        <end position="130"/>
    </location>
</feature>
<accession>A0A5J6MCX4</accession>